<evidence type="ECO:0008006" key="9">
    <source>
        <dbReference type="Google" id="ProtNLM"/>
    </source>
</evidence>
<evidence type="ECO:0000313" key="8">
    <source>
        <dbReference type="Proteomes" id="UP000192578"/>
    </source>
</evidence>
<feature type="transmembrane region" description="Helical" evidence="6">
    <location>
        <begin position="138"/>
        <end position="158"/>
    </location>
</feature>
<proteinExistence type="predicted"/>
<evidence type="ECO:0000256" key="4">
    <source>
        <dbReference type="ARBA" id="ARBA00023136"/>
    </source>
</evidence>
<feature type="transmembrane region" description="Helical" evidence="6">
    <location>
        <begin position="170"/>
        <end position="187"/>
    </location>
</feature>
<keyword evidence="8" id="KW-1185">Reference proteome</keyword>
<reference evidence="8" key="1">
    <citation type="submission" date="2017-01" db="EMBL/GenBank/DDBJ databases">
        <title>Comparative genomics of anhydrobiosis in the tardigrade Hypsibius dujardini.</title>
        <authorList>
            <person name="Yoshida Y."/>
            <person name="Koutsovoulos G."/>
            <person name="Laetsch D."/>
            <person name="Stevens L."/>
            <person name="Kumar S."/>
            <person name="Horikawa D."/>
            <person name="Ishino K."/>
            <person name="Komine S."/>
            <person name="Tomita M."/>
            <person name="Blaxter M."/>
            <person name="Arakawa K."/>
        </authorList>
    </citation>
    <scope>NUCLEOTIDE SEQUENCE [LARGE SCALE GENOMIC DNA]</scope>
    <source>
        <strain evidence="8">Z151</strain>
    </source>
</reference>
<dbReference type="Proteomes" id="UP000192578">
    <property type="component" value="Unassembled WGS sequence"/>
</dbReference>
<feature type="region of interest" description="Disordered" evidence="5">
    <location>
        <begin position="1"/>
        <end position="24"/>
    </location>
</feature>
<feature type="compositionally biased region" description="Low complexity" evidence="5">
    <location>
        <begin position="1"/>
        <end position="10"/>
    </location>
</feature>
<keyword evidence="3 6" id="KW-1133">Transmembrane helix</keyword>
<dbReference type="SUPFAM" id="SSF103473">
    <property type="entry name" value="MFS general substrate transporter"/>
    <property type="match status" value="1"/>
</dbReference>
<dbReference type="GO" id="GO:0016020">
    <property type="term" value="C:membrane"/>
    <property type="evidence" value="ECO:0007669"/>
    <property type="project" value="UniProtKB-SubCell"/>
</dbReference>
<dbReference type="AlphaFoldDB" id="A0A9X6RMI8"/>
<accession>A0A9X6RMI8</accession>
<evidence type="ECO:0000256" key="6">
    <source>
        <dbReference type="SAM" id="Phobius"/>
    </source>
</evidence>
<sequence>MAPSSSSSSSATDEGPSGQDTDHLLARLGNPGRFQILLFFLLSTQYFPVAMNDLMPLFYSVLPTEVRCRDWDADVVGLAGNVSDGNFSAEAGMMNQSAIRTNHSALCSTPCKSGYVYYYPDRQWSIVADMNLICERGALINVASTIYFMGSLLGGLFWGEMADRYGRRKTLLITNLLYTFFSGGTIFSRDYTSFVILRFCTGFAVQSFQTFRKVMATQKFNIYQALRNGELPIEKCPRVARVFGRRLRRNGITTLHQLHMTYYFVCNNNWDVFVGWMIENCQTQHNPHLHHHHEHTADAVQQFVNSPTFQLILFYLSMSDIFASLNL</sequence>
<evidence type="ECO:0000256" key="3">
    <source>
        <dbReference type="ARBA" id="ARBA00022989"/>
    </source>
</evidence>
<dbReference type="Pfam" id="PF07690">
    <property type="entry name" value="MFS_1"/>
    <property type="match status" value="1"/>
</dbReference>
<comment type="caution">
    <text evidence="7">The sequence shown here is derived from an EMBL/GenBank/DDBJ whole genome shotgun (WGS) entry which is preliminary data.</text>
</comment>
<evidence type="ECO:0000256" key="2">
    <source>
        <dbReference type="ARBA" id="ARBA00022692"/>
    </source>
</evidence>
<keyword evidence="2 6" id="KW-0812">Transmembrane</keyword>
<dbReference type="EMBL" id="MTYJ01000281">
    <property type="protein sequence ID" value="OWA52686.1"/>
    <property type="molecule type" value="Genomic_DNA"/>
</dbReference>
<gene>
    <name evidence="7" type="ORF">BV898_17132</name>
</gene>
<name>A0A9X6RMI8_HYPEX</name>
<organism evidence="7 8">
    <name type="scientific">Hypsibius exemplaris</name>
    <name type="common">Freshwater tardigrade</name>
    <dbReference type="NCBI Taxonomy" id="2072580"/>
    <lineage>
        <taxon>Eukaryota</taxon>
        <taxon>Metazoa</taxon>
        <taxon>Ecdysozoa</taxon>
        <taxon>Tardigrada</taxon>
        <taxon>Eutardigrada</taxon>
        <taxon>Parachela</taxon>
        <taxon>Hypsibioidea</taxon>
        <taxon>Hypsibiidae</taxon>
        <taxon>Hypsibius</taxon>
    </lineage>
</organism>
<dbReference type="OrthoDB" id="3936150at2759"/>
<dbReference type="Gene3D" id="1.20.1250.20">
    <property type="entry name" value="MFS general substrate transporter like domains"/>
    <property type="match status" value="1"/>
</dbReference>
<comment type="subcellular location">
    <subcellularLocation>
        <location evidence="1">Membrane</location>
        <topology evidence="1">Multi-pass membrane protein</topology>
    </subcellularLocation>
</comment>
<dbReference type="GO" id="GO:0022857">
    <property type="term" value="F:transmembrane transporter activity"/>
    <property type="evidence" value="ECO:0007669"/>
    <property type="project" value="InterPro"/>
</dbReference>
<evidence type="ECO:0000313" key="7">
    <source>
        <dbReference type="EMBL" id="OWA52686.1"/>
    </source>
</evidence>
<evidence type="ECO:0000256" key="5">
    <source>
        <dbReference type="SAM" id="MobiDB-lite"/>
    </source>
</evidence>
<dbReference type="InterPro" id="IPR036259">
    <property type="entry name" value="MFS_trans_sf"/>
</dbReference>
<keyword evidence="4 6" id="KW-0472">Membrane</keyword>
<protein>
    <recommendedName>
        <fullName evidence="9">Major facilitator superfamily (MFS) profile domain-containing protein</fullName>
    </recommendedName>
</protein>
<dbReference type="PANTHER" id="PTHR24064">
    <property type="entry name" value="SOLUTE CARRIER FAMILY 22 MEMBER"/>
    <property type="match status" value="1"/>
</dbReference>
<dbReference type="InterPro" id="IPR011701">
    <property type="entry name" value="MFS"/>
</dbReference>
<evidence type="ECO:0000256" key="1">
    <source>
        <dbReference type="ARBA" id="ARBA00004141"/>
    </source>
</evidence>